<evidence type="ECO:0000256" key="1">
    <source>
        <dbReference type="ARBA" id="ARBA00000983"/>
    </source>
</evidence>
<dbReference type="InterPro" id="IPR011856">
    <property type="entry name" value="tRNA_endonuc-like_dom_sf"/>
</dbReference>
<keyword evidence="4 8" id="KW-0479">Metal-binding</keyword>
<evidence type="ECO:0000256" key="5">
    <source>
        <dbReference type="ARBA" id="ARBA00022801"/>
    </source>
</evidence>
<keyword evidence="11" id="KW-1185">Reference proteome</keyword>
<feature type="non-terminal residue" evidence="10">
    <location>
        <position position="682"/>
    </location>
</feature>
<comment type="function">
    <text evidence="8">Nuclease required for the repair of DNA interstrand cross-links (ICL). Acts as a 5'-3' exonuclease that anchors at a cut end of DNA and cleaves DNA successively at every third nucleotide, allowing to excise an ICL from one strand through flanking incisions.</text>
</comment>
<dbReference type="Gene3D" id="3.40.1350.10">
    <property type="match status" value="1"/>
</dbReference>
<dbReference type="InterPro" id="IPR049132">
    <property type="entry name" value="FAN1-like_euk"/>
</dbReference>
<dbReference type="PANTHER" id="PTHR15749:SF4">
    <property type="entry name" value="FANCONI-ASSOCIATED NUCLEASE 1"/>
    <property type="match status" value="1"/>
</dbReference>
<evidence type="ECO:0000256" key="7">
    <source>
        <dbReference type="ARBA" id="ARBA00023211"/>
    </source>
</evidence>
<comment type="cofactor">
    <cofactor evidence="8">
        <name>Mg(2+)</name>
        <dbReference type="ChEBI" id="CHEBI:18420"/>
    </cofactor>
    <cofactor evidence="8">
        <name>Mn(2+)</name>
        <dbReference type="ChEBI" id="CHEBI:29035"/>
    </cofactor>
</comment>
<evidence type="ECO:0000256" key="8">
    <source>
        <dbReference type="RuleBase" id="RU365033"/>
    </source>
</evidence>
<dbReference type="Pfam" id="PF21170">
    <property type="entry name" value="FAN1_TPR"/>
    <property type="match status" value="1"/>
</dbReference>
<comment type="catalytic activity">
    <reaction evidence="1 8">
        <text>Hydrolytically removes 5'-nucleotides successively from the 3'-hydroxy termini of 3'-hydroxy-terminated oligonucleotides.</text>
        <dbReference type="EC" id="3.1.4.1"/>
    </reaction>
</comment>
<dbReference type="InterPro" id="IPR033315">
    <property type="entry name" value="Fan1-like"/>
</dbReference>
<comment type="similarity">
    <text evidence="2 8">Belongs to the FAN1 family.</text>
</comment>
<keyword evidence="7 8" id="KW-0464">Manganese</keyword>
<dbReference type="InterPro" id="IPR049126">
    <property type="entry name" value="FAN1-like_TPR"/>
</dbReference>
<dbReference type="InterPro" id="IPR014883">
    <property type="entry name" value="VRR_NUC"/>
</dbReference>
<feature type="domain" description="VRR-NUC" evidence="9">
    <location>
        <begin position="552"/>
        <end position="665"/>
    </location>
</feature>
<evidence type="ECO:0000313" key="11">
    <source>
        <dbReference type="Proteomes" id="UP000837857"/>
    </source>
</evidence>
<organism evidence="10 11">
    <name type="scientific">Iphiclides podalirius</name>
    <name type="common">scarce swallowtail</name>
    <dbReference type="NCBI Taxonomy" id="110791"/>
    <lineage>
        <taxon>Eukaryota</taxon>
        <taxon>Metazoa</taxon>
        <taxon>Ecdysozoa</taxon>
        <taxon>Arthropoda</taxon>
        <taxon>Hexapoda</taxon>
        <taxon>Insecta</taxon>
        <taxon>Pterygota</taxon>
        <taxon>Neoptera</taxon>
        <taxon>Endopterygota</taxon>
        <taxon>Lepidoptera</taxon>
        <taxon>Glossata</taxon>
        <taxon>Ditrysia</taxon>
        <taxon>Papilionoidea</taxon>
        <taxon>Papilionidae</taxon>
        <taxon>Papilioninae</taxon>
        <taxon>Iphiclides</taxon>
    </lineage>
</organism>
<keyword evidence="6 8" id="KW-0460">Magnesium</keyword>
<evidence type="ECO:0000256" key="3">
    <source>
        <dbReference type="ARBA" id="ARBA00022722"/>
    </source>
</evidence>
<dbReference type="EMBL" id="OW152826">
    <property type="protein sequence ID" value="CAH2042272.1"/>
    <property type="molecule type" value="Genomic_DNA"/>
</dbReference>
<keyword evidence="3 8" id="KW-0540">Nuclease</keyword>
<evidence type="ECO:0000256" key="4">
    <source>
        <dbReference type="ARBA" id="ARBA00022723"/>
    </source>
</evidence>
<evidence type="ECO:0000259" key="9">
    <source>
        <dbReference type="SMART" id="SM00990"/>
    </source>
</evidence>
<gene>
    <name evidence="10" type="ORF">IPOD504_LOCUS3700</name>
</gene>
<evidence type="ECO:0000256" key="6">
    <source>
        <dbReference type="ARBA" id="ARBA00022842"/>
    </source>
</evidence>
<dbReference type="EC" id="3.1.4.1" evidence="8"/>
<dbReference type="PANTHER" id="PTHR15749">
    <property type="entry name" value="FANCONI-ASSOCIATED NUCLEASE 1"/>
    <property type="match status" value="1"/>
</dbReference>
<keyword evidence="8" id="KW-0234">DNA repair</keyword>
<reference evidence="10" key="1">
    <citation type="submission" date="2022-03" db="EMBL/GenBank/DDBJ databases">
        <authorList>
            <person name="Martin H S."/>
        </authorList>
    </citation>
    <scope>NUCLEOTIDE SEQUENCE</scope>
</reference>
<dbReference type="Proteomes" id="UP000837857">
    <property type="component" value="Chromosome 14"/>
</dbReference>
<keyword evidence="8" id="KW-0227">DNA damage</keyword>
<comment type="subcellular location">
    <subcellularLocation>
        <location evidence="8">Nucleus</location>
    </subcellularLocation>
</comment>
<name>A0ABN8HW22_9NEOP</name>
<keyword evidence="5 8" id="KW-0378">Hydrolase</keyword>
<protein>
    <recommendedName>
        <fullName evidence="8">Fanconi-associated nuclease</fullName>
        <ecNumber evidence="8">3.1.4.1</ecNumber>
    </recommendedName>
</protein>
<sequence length="682" mass="79344">MENVNALLPLLTDGYDDKTIFLLKVIHKYLKDDLLRCLLPEDENGFLSKCLDIMKPGMCLVCRLFWRQRGWYRRNDLKKIFDNTCAIDDPHLEIIIHSLIQIGCLESSESSDSTKIIMDFDDYVQVLKLDELKAICKELKLKGQNKAQLIKSLKSFSSQQFNISNYFIGLNSNNASRVMKRLRVKTGSCYRLTERAHRTLTKLLYLMYLGMDYAMIREKKLELLLLNDKVKKETYPIGDDMPIDNAGVVFSNKDEFESYFNACLLLERWEEAQNLTDKVEIIGKVYDTYRKIGEDKMIRYKSLPPWLRRFTPAYLFVRVLEGGVQELKRTKEAGNVSLAAEIVAELLSQRAFRQHKRPDWYAERALLLHNHLGCHDAAAEVLLEGLRSDLTEEAKQAMQPRALKLATMRSNRISQLLRGELAVLATGNALREVDFDAHHIHQKPMERFNNRGKIKFETRSVTGERIFLEAEQFCIRHYISRGDFTHGEHWEGRLVTTIFFLLFWDIIYMRLPGVRGIFLTKFSMYPQDMFTDSFYVNRKTLIDERLATIENMEEDELVKTMKETWDSRPESERSGIERALGWERVDAVGRCLGGRGVASLCRRLALNFRYANSGFPDLTLWNSTTKQIMFVEVKTDSDTPSVKQLQWLRYLRECGLRVQLCYVGADTTRQRARGPHCELDEE</sequence>
<dbReference type="CDD" id="cd22326">
    <property type="entry name" value="FAN1-like"/>
    <property type="match status" value="1"/>
</dbReference>
<evidence type="ECO:0000256" key="2">
    <source>
        <dbReference type="ARBA" id="ARBA00005533"/>
    </source>
</evidence>
<accession>A0ABN8HW22</accession>
<keyword evidence="8" id="KW-0539">Nucleus</keyword>
<dbReference type="SMART" id="SM00990">
    <property type="entry name" value="VRR_NUC"/>
    <property type="match status" value="1"/>
</dbReference>
<dbReference type="Pfam" id="PF08774">
    <property type="entry name" value="VRR_NUC"/>
    <property type="match status" value="1"/>
</dbReference>
<proteinExistence type="inferred from homology"/>
<evidence type="ECO:0000313" key="10">
    <source>
        <dbReference type="EMBL" id="CAH2042272.1"/>
    </source>
</evidence>